<gene>
    <name evidence="9" type="ORF">DFE_1894</name>
</gene>
<name>A0A2Z6AZJ8_9BACT</name>
<keyword evidence="5" id="KW-0472">Membrane</keyword>
<dbReference type="Pfam" id="PF00672">
    <property type="entry name" value="HAMP"/>
    <property type="match status" value="1"/>
</dbReference>
<dbReference type="InterPro" id="IPR004090">
    <property type="entry name" value="Chemotax_Me-accpt_rcpt"/>
</dbReference>
<dbReference type="CDD" id="cd11386">
    <property type="entry name" value="MCP_signal"/>
    <property type="match status" value="1"/>
</dbReference>
<dbReference type="FunFam" id="1.10.287.950:FF:000001">
    <property type="entry name" value="Methyl-accepting chemotaxis sensory transducer"/>
    <property type="match status" value="1"/>
</dbReference>
<dbReference type="SMART" id="SM00283">
    <property type="entry name" value="MA"/>
    <property type="match status" value="1"/>
</dbReference>
<feature type="transmembrane region" description="Helical" evidence="5">
    <location>
        <begin position="187"/>
        <end position="209"/>
    </location>
</feature>
<dbReference type="Pfam" id="PF00989">
    <property type="entry name" value="PAS"/>
    <property type="match status" value="1"/>
</dbReference>
<dbReference type="GO" id="GO:0006935">
    <property type="term" value="P:chemotaxis"/>
    <property type="evidence" value="ECO:0007669"/>
    <property type="project" value="InterPro"/>
</dbReference>
<proteinExistence type="inferred from homology"/>
<dbReference type="OrthoDB" id="9816383at2"/>
<evidence type="ECO:0000259" key="7">
    <source>
        <dbReference type="PROSITE" id="PS50113"/>
    </source>
</evidence>
<keyword evidence="5" id="KW-1133">Transmembrane helix</keyword>
<dbReference type="AlphaFoldDB" id="A0A2Z6AZJ8"/>
<accession>A0A2Z6AZJ8</accession>
<evidence type="ECO:0000256" key="5">
    <source>
        <dbReference type="SAM" id="Phobius"/>
    </source>
</evidence>
<dbReference type="RefSeq" id="WP_126378861.1">
    <property type="nucleotide sequence ID" value="NZ_AP017378.1"/>
</dbReference>
<evidence type="ECO:0000256" key="4">
    <source>
        <dbReference type="PROSITE-ProRule" id="PRU00284"/>
    </source>
</evidence>
<dbReference type="InterPro" id="IPR003660">
    <property type="entry name" value="HAMP_dom"/>
</dbReference>
<feature type="domain" description="HAMP" evidence="8">
    <location>
        <begin position="211"/>
        <end position="263"/>
    </location>
</feature>
<dbReference type="SMART" id="SM00304">
    <property type="entry name" value="HAMP"/>
    <property type="match status" value="2"/>
</dbReference>
<keyword evidence="2 4" id="KW-0807">Transducer</keyword>
<dbReference type="Gene3D" id="3.30.450.20">
    <property type="entry name" value="PAS domain"/>
    <property type="match status" value="1"/>
</dbReference>
<keyword evidence="5" id="KW-0812">Transmembrane</keyword>
<keyword evidence="10" id="KW-1185">Reference proteome</keyword>
<evidence type="ECO:0000313" key="10">
    <source>
        <dbReference type="Proteomes" id="UP000269883"/>
    </source>
</evidence>
<dbReference type="GO" id="GO:0007165">
    <property type="term" value="P:signal transduction"/>
    <property type="evidence" value="ECO:0007669"/>
    <property type="project" value="UniProtKB-KW"/>
</dbReference>
<reference evidence="9 10" key="1">
    <citation type="journal article" date="2018" name="Sci. Adv.">
        <title>Multi-heme cytochromes provide a pathway for survival in energy-limited environments.</title>
        <authorList>
            <person name="Deng X."/>
            <person name="Dohmae N."/>
            <person name="Nealson K.H."/>
            <person name="Hashimoto K."/>
            <person name="Okamoto A."/>
        </authorList>
    </citation>
    <scope>NUCLEOTIDE SEQUENCE [LARGE SCALE GENOMIC DNA]</scope>
    <source>
        <strain evidence="9 10">IS5</strain>
    </source>
</reference>
<dbReference type="EMBL" id="AP017378">
    <property type="protein sequence ID" value="BBD08620.1"/>
    <property type="molecule type" value="Genomic_DNA"/>
</dbReference>
<dbReference type="GO" id="GO:0006355">
    <property type="term" value="P:regulation of DNA-templated transcription"/>
    <property type="evidence" value="ECO:0007669"/>
    <property type="project" value="InterPro"/>
</dbReference>
<dbReference type="KEGG" id="dfl:DFE_1894"/>
<comment type="similarity">
    <text evidence="3">Belongs to the methyl-accepting chemotaxis (MCP) protein family.</text>
</comment>
<dbReference type="InterPro" id="IPR013767">
    <property type="entry name" value="PAS_fold"/>
</dbReference>
<dbReference type="SUPFAM" id="SSF58104">
    <property type="entry name" value="Methyl-accepting chemotaxis protein (MCP) signaling domain"/>
    <property type="match status" value="1"/>
</dbReference>
<evidence type="ECO:0000259" key="6">
    <source>
        <dbReference type="PROSITE" id="PS50111"/>
    </source>
</evidence>
<dbReference type="CDD" id="cd06225">
    <property type="entry name" value="HAMP"/>
    <property type="match status" value="1"/>
</dbReference>
<sequence length="675" mass="72688">MLDYFRSHVNARVTALVIGICVLVFAALITISSMWQSDAMEAQLDASLTRTSELIKQTVEKPMVIGDDASTKKEFAFLKDKYPDTEIYLTNYKANVTYSTVDESVRKDFESAYDQADMLGLMTTSLSEQTETGLLTKSGGRDLFMRVMSIPNEKSCYHCHGSSQAILGSIAVIQDVSPNVSAIRTQIYEFIALCVGGLILLVVPVVLFLRRNVIARLADIAGASNEVANGNFDARFECASTDELGQLGCNLSGMVGKLKTQLGFSQGILSGMTIACYVADTDANVSFINKPMLELIGLDGDPESFHGRNVSDLFFGDSTRETVENLALNDRKPHSVPREEYENRKGQTLFLNMEAAPLYDLDGNLIGAFALIMDLTAIVENERMIEAQNMRIAKAAGDAEQVSVNVSSSADELSAQVEEASRGSDGQLARTSEVATAMEQMNATVLEVAQNADSAAELADRTKIKAQEGQTVVEESVRIAEHVATQAMGLQESMKELGSQAEDVGRIVEVITDIADQTNLLALNAAIEAARAGEAGRGFAVVADEVRKLAERTMSATQEVTQSIQTIQNSAKASVASTEEAVVSVEQSREKAHVSGEALAEILGMVENTADQVRSIATAAEEQSATSEQITRSTEDINSIANETAQAMTEAAKAVNDLAEQAQALRGIIEDMRSS</sequence>
<dbReference type="InterPro" id="IPR004089">
    <property type="entry name" value="MCPsignal_dom"/>
</dbReference>
<dbReference type="GO" id="GO:0016020">
    <property type="term" value="C:membrane"/>
    <property type="evidence" value="ECO:0007669"/>
    <property type="project" value="UniProtKB-SubCell"/>
</dbReference>
<dbReference type="GO" id="GO:0004888">
    <property type="term" value="F:transmembrane signaling receptor activity"/>
    <property type="evidence" value="ECO:0007669"/>
    <property type="project" value="InterPro"/>
</dbReference>
<dbReference type="PROSITE" id="PS50113">
    <property type="entry name" value="PAC"/>
    <property type="match status" value="1"/>
</dbReference>
<evidence type="ECO:0000256" key="2">
    <source>
        <dbReference type="ARBA" id="ARBA00023224"/>
    </source>
</evidence>
<dbReference type="InterPro" id="IPR000700">
    <property type="entry name" value="PAS-assoc_C"/>
</dbReference>
<dbReference type="Proteomes" id="UP000269883">
    <property type="component" value="Chromosome"/>
</dbReference>
<feature type="domain" description="Methyl-accepting transducer" evidence="6">
    <location>
        <begin position="402"/>
        <end position="638"/>
    </location>
</feature>
<feature type="domain" description="PAC" evidence="7">
    <location>
        <begin position="334"/>
        <end position="387"/>
    </location>
</feature>
<comment type="subcellular location">
    <subcellularLocation>
        <location evidence="1">Membrane</location>
    </subcellularLocation>
</comment>
<dbReference type="PROSITE" id="PS50111">
    <property type="entry name" value="CHEMOTAXIS_TRANSDUC_2"/>
    <property type="match status" value="1"/>
</dbReference>
<dbReference type="SUPFAM" id="SSF55785">
    <property type="entry name" value="PYP-like sensor domain (PAS domain)"/>
    <property type="match status" value="1"/>
</dbReference>
<dbReference type="PROSITE" id="PS50885">
    <property type="entry name" value="HAMP"/>
    <property type="match status" value="1"/>
</dbReference>
<dbReference type="Gene3D" id="3.30.450.290">
    <property type="match status" value="1"/>
</dbReference>
<dbReference type="PANTHER" id="PTHR32089">
    <property type="entry name" value="METHYL-ACCEPTING CHEMOTAXIS PROTEIN MCPB"/>
    <property type="match status" value="1"/>
</dbReference>
<dbReference type="InterPro" id="IPR000014">
    <property type="entry name" value="PAS"/>
</dbReference>
<dbReference type="Gene3D" id="1.10.287.950">
    <property type="entry name" value="Methyl-accepting chemotaxis protein"/>
    <property type="match status" value="1"/>
</dbReference>
<dbReference type="PRINTS" id="PR00260">
    <property type="entry name" value="CHEMTRNSDUCR"/>
</dbReference>
<evidence type="ECO:0000313" key="9">
    <source>
        <dbReference type="EMBL" id="BBD08620.1"/>
    </source>
</evidence>
<organism evidence="9 10">
    <name type="scientific">Desulfovibrio ferrophilus</name>
    <dbReference type="NCBI Taxonomy" id="241368"/>
    <lineage>
        <taxon>Bacteria</taxon>
        <taxon>Pseudomonadati</taxon>
        <taxon>Thermodesulfobacteriota</taxon>
        <taxon>Desulfovibrionia</taxon>
        <taxon>Desulfovibrionales</taxon>
        <taxon>Desulfovibrionaceae</taxon>
        <taxon>Desulfovibrio</taxon>
    </lineage>
</organism>
<dbReference type="Pfam" id="PF00015">
    <property type="entry name" value="MCPsignal"/>
    <property type="match status" value="1"/>
</dbReference>
<dbReference type="PANTHER" id="PTHR32089:SF112">
    <property type="entry name" value="LYSOZYME-LIKE PROTEIN-RELATED"/>
    <property type="match status" value="1"/>
</dbReference>
<dbReference type="InterPro" id="IPR035965">
    <property type="entry name" value="PAS-like_dom_sf"/>
</dbReference>
<feature type="transmembrane region" description="Helical" evidence="5">
    <location>
        <begin position="12"/>
        <end position="35"/>
    </location>
</feature>
<evidence type="ECO:0000256" key="3">
    <source>
        <dbReference type="ARBA" id="ARBA00029447"/>
    </source>
</evidence>
<evidence type="ECO:0000259" key="8">
    <source>
        <dbReference type="PROSITE" id="PS50885"/>
    </source>
</evidence>
<evidence type="ECO:0000256" key="1">
    <source>
        <dbReference type="ARBA" id="ARBA00004370"/>
    </source>
</evidence>
<protein>
    <submittedName>
        <fullName evidence="9">Methyl-accepting chemotaxis protein</fullName>
    </submittedName>
</protein>
<dbReference type="NCBIfam" id="TIGR00229">
    <property type="entry name" value="sensory_box"/>
    <property type="match status" value="1"/>
</dbReference>